<reference evidence="3" key="1">
    <citation type="submission" date="2020-12" db="UniProtKB">
        <authorList>
            <consortium name="WormBaseParasite"/>
        </authorList>
    </citation>
    <scope>IDENTIFICATION</scope>
    <source>
        <strain evidence="3">MHco3</strain>
    </source>
</reference>
<accession>A0A7I4Z383</accession>
<evidence type="ECO:0000313" key="2">
    <source>
        <dbReference type="Proteomes" id="UP000025227"/>
    </source>
</evidence>
<dbReference type="AlphaFoldDB" id="A0A7I4Z383"/>
<evidence type="ECO:0000313" key="3">
    <source>
        <dbReference type="WBParaSite" id="HCON_00168630-00001"/>
    </source>
</evidence>
<proteinExistence type="predicted"/>
<dbReference type="OrthoDB" id="5868946at2759"/>
<sequence length="137" mass="15073">MEAQQKSLLSPSLSMASPPSSPVHLHVRKLSVTNEEGTSGQQSVRKPGKKIAALVGEDEMSGPPPVQSNPKSRFRNGHASFRLRMLQEQHGTGFEPVFMTKKRTRDNKSVMSEFKGGDLNKYTAKTYAIQNGNEVFG</sequence>
<dbReference type="WBParaSite" id="HCON_00168630-00001">
    <property type="protein sequence ID" value="HCON_00168630-00001"/>
    <property type="gene ID" value="HCON_00168630"/>
</dbReference>
<name>A0A7I4Z383_HAECO</name>
<protein>
    <submittedName>
        <fullName evidence="3">Pentatricopeptide repeat-containing protein</fullName>
    </submittedName>
</protein>
<organism evidence="2 3">
    <name type="scientific">Haemonchus contortus</name>
    <name type="common">Barber pole worm</name>
    <dbReference type="NCBI Taxonomy" id="6289"/>
    <lineage>
        <taxon>Eukaryota</taxon>
        <taxon>Metazoa</taxon>
        <taxon>Ecdysozoa</taxon>
        <taxon>Nematoda</taxon>
        <taxon>Chromadorea</taxon>
        <taxon>Rhabditida</taxon>
        <taxon>Rhabditina</taxon>
        <taxon>Rhabditomorpha</taxon>
        <taxon>Strongyloidea</taxon>
        <taxon>Trichostrongylidae</taxon>
        <taxon>Haemonchus</taxon>
    </lineage>
</organism>
<dbReference type="Proteomes" id="UP000025227">
    <property type="component" value="Unplaced"/>
</dbReference>
<keyword evidence="2" id="KW-1185">Reference proteome</keyword>
<evidence type="ECO:0000256" key="1">
    <source>
        <dbReference type="SAM" id="MobiDB-lite"/>
    </source>
</evidence>
<feature type="compositionally biased region" description="Polar residues" evidence="1">
    <location>
        <begin position="31"/>
        <end position="44"/>
    </location>
</feature>
<feature type="region of interest" description="Disordered" evidence="1">
    <location>
        <begin position="1"/>
        <end position="48"/>
    </location>
</feature>
<feature type="compositionally biased region" description="Low complexity" evidence="1">
    <location>
        <begin position="7"/>
        <end position="18"/>
    </location>
</feature>